<dbReference type="InterPro" id="IPR000160">
    <property type="entry name" value="GGDEF_dom"/>
</dbReference>
<feature type="region of interest" description="Disordered" evidence="3">
    <location>
        <begin position="307"/>
        <end position="326"/>
    </location>
</feature>
<dbReference type="GO" id="GO:1902201">
    <property type="term" value="P:negative regulation of bacterial-type flagellum-dependent cell motility"/>
    <property type="evidence" value="ECO:0007669"/>
    <property type="project" value="TreeGrafter"/>
</dbReference>
<protein>
    <recommendedName>
        <fullName evidence="1">diguanylate cyclase</fullName>
        <ecNumber evidence="1">2.7.7.65</ecNumber>
    </recommendedName>
</protein>
<gene>
    <name evidence="5" type="primary">adrA</name>
    <name evidence="5" type="ORF">MFFC18_07810</name>
</gene>
<evidence type="ECO:0000313" key="5">
    <source>
        <dbReference type="EMBL" id="QEG20930.1"/>
    </source>
</evidence>
<sequence>MRTSLSNDFQTASREVLDYLHKQLGFHLWMVTRVESDDWIVLSANDHGYNVESGQIFKWTDSFCSRMVEGNGPRIAPCSDSIPAYATAPIGKQVSIGAYVGVPLEREDGSLFGTLCAIDPEPVSDQIIDQLPMVEMMAMLLTKILENELKAQEHHRKAERAMTDAITDQLTGLYNRRGWDQLLAAESDRCRRYGHPVCMFSIDVDDLKKVNDTEGHARGDELIQLAAKVLDETTRKSDIVARLGGDEFGILAVECNNLGAVSLKRRLLENFKSAGVSASIGMSMWNLSQDFLDSFKEADANMYKSKHARRLNGGPPRQKHSRTFLR</sequence>
<dbReference type="EC" id="2.7.7.65" evidence="1"/>
<organism evidence="5 6">
    <name type="scientific">Mariniblastus fucicola</name>
    <dbReference type="NCBI Taxonomy" id="980251"/>
    <lineage>
        <taxon>Bacteria</taxon>
        <taxon>Pseudomonadati</taxon>
        <taxon>Planctomycetota</taxon>
        <taxon>Planctomycetia</taxon>
        <taxon>Pirellulales</taxon>
        <taxon>Pirellulaceae</taxon>
        <taxon>Mariniblastus</taxon>
    </lineage>
</organism>
<dbReference type="Proteomes" id="UP000322214">
    <property type="component" value="Chromosome"/>
</dbReference>
<dbReference type="PANTHER" id="PTHR45138">
    <property type="entry name" value="REGULATORY COMPONENTS OF SENSORY TRANSDUCTION SYSTEM"/>
    <property type="match status" value="1"/>
</dbReference>
<dbReference type="SMART" id="SM00065">
    <property type="entry name" value="GAF"/>
    <property type="match status" value="1"/>
</dbReference>
<accession>A0A5B9P7K1</accession>
<dbReference type="InterPro" id="IPR029016">
    <property type="entry name" value="GAF-like_dom_sf"/>
</dbReference>
<dbReference type="InterPro" id="IPR043128">
    <property type="entry name" value="Rev_trsase/Diguanyl_cyclase"/>
</dbReference>
<evidence type="ECO:0000259" key="4">
    <source>
        <dbReference type="PROSITE" id="PS50887"/>
    </source>
</evidence>
<dbReference type="CDD" id="cd01949">
    <property type="entry name" value="GGDEF"/>
    <property type="match status" value="1"/>
</dbReference>
<dbReference type="Pfam" id="PF01590">
    <property type="entry name" value="GAF"/>
    <property type="match status" value="1"/>
</dbReference>
<dbReference type="Pfam" id="PF00990">
    <property type="entry name" value="GGDEF"/>
    <property type="match status" value="1"/>
</dbReference>
<feature type="compositionally biased region" description="Basic residues" evidence="3">
    <location>
        <begin position="317"/>
        <end position="326"/>
    </location>
</feature>
<dbReference type="SUPFAM" id="SSF55781">
    <property type="entry name" value="GAF domain-like"/>
    <property type="match status" value="1"/>
</dbReference>
<dbReference type="PROSITE" id="PS50887">
    <property type="entry name" value="GGDEF"/>
    <property type="match status" value="1"/>
</dbReference>
<dbReference type="Gene3D" id="3.30.450.40">
    <property type="match status" value="1"/>
</dbReference>
<dbReference type="InterPro" id="IPR003018">
    <property type="entry name" value="GAF"/>
</dbReference>
<dbReference type="GO" id="GO:0005886">
    <property type="term" value="C:plasma membrane"/>
    <property type="evidence" value="ECO:0007669"/>
    <property type="project" value="TreeGrafter"/>
</dbReference>
<dbReference type="STRING" id="980251.GCA_001642875_02920"/>
<dbReference type="KEGG" id="mff:MFFC18_07810"/>
<dbReference type="InterPro" id="IPR050469">
    <property type="entry name" value="Diguanylate_Cyclase"/>
</dbReference>
<dbReference type="Gene3D" id="3.30.70.270">
    <property type="match status" value="1"/>
</dbReference>
<dbReference type="InterPro" id="IPR029787">
    <property type="entry name" value="Nucleotide_cyclase"/>
</dbReference>
<evidence type="ECO:0000256" key="2">
    <source>
        <dbReference type="ARBA" id="ARBA00034247"/>
    </source>
</evidence>
<evidence type="ECO:0000256" key="1">
    <source>
        <dbReference type="ARBA" id="ARBA00012528"/>
    </source>
</evidence>
<dbReference type="OrthoDB" id="5571399at2"/>
<dbReference type="AlphaFoldDB" id="A0A5B9P7K1"/>
<dbReference type="PANTHER" id="PTHR45138:SF9">
    <property type="entry name" value="DIGUANYLATE CYCLASE DGCM-RELATED"/>
    <property type="match status" value="1"/>
</dbReference>
<name>A0A5B9P7K1_9BACT</name>
<feature type="domain" description="GGDEF" evidence="4">
    <location>
        <begin position="195"/>
        <end position="322"/>
    </location>
</feature>
<dbReference type="GO" id="GO:0043709">
    <property type="term" value="P:cell adhesion involved in single-species biofilm formation"/>
    <property type="evidence" value="ECO:0007669"/>
    <property type="project" value="TreeGrafter"/>
</dbReference>
<dbReference type="NCBIfam" id="TIGR00254">
    <property type="entry name" value="GGDEF"/>
    <property type="match status" value="1"/>
</dbReference>
<dbReference type="EMBL" id="CP042912">
    <property type="protein sequence ID" value="QEG20930.1"/>
    <property type="molecule type" value="Genomic_DNA"/>
</dbReference>
<comment type="catalytic activity">
    <reaction evidence="2">
        <text>2 GTP = 3',3'-c-di-GMP + 2 diphosphate</text>
        <dbReference type="Rhea" id="RHEA:24898"/>
        <dbReference type="ChEBI" id="CHEBI:33019"/>
        <dbReference type="ChEBI" id="CHEBI:37565"/>
        <dbReference type="ChEBI" id="CHEBI:58805"/>
        <dbReference type="EC" id="2.7.7.65"/>
    </reaction>
</comment>
<evidence type="ECO:0000313" key="6">
    <source>
        <dbReference type="Proteomes" id="UP000322214"/>
    </source>
</evidence>
<keyword evidence="6" id="KW-1185">Reference proteome</keyword>
<dbReference type="RefSeq" id="WP_075085144.1">
    <property type="nucleotide sequence ID" value="NZ_CP042912.1"/>
</dbReference>
<proteinExistence type="predicted"/>
<keyword evidence="5" id="KW-0548">Nucleotidyltransferase</keyword>
<dbReference type="SUPFAM" id="SSF55073">
    <property type="entry name" value="Nucleotide cyclase"/>
    <property type="match status" value="1"/>
</dbReference>
<keyword evidence="5" id="KW-0808">Transferase</keyword>
<evidence type="ECO:0000256" key="3">
    <source>
        <dbReference type="SAM" id="MobiDB-lite"/>
    </source>
</evidence>
<dbReference type="SMART" id="SM00267">
    <property type="entry name" value="GGDEF"/>
    <property type="match status" value="1"/>
</dbReference>
<dbReference type="GO" id="GO:0052621">
    <property type="term" value="F:diguanylate cyclase activity"/>
    <property type="evidence" value="ECO:0007669"/>
    <property type="project" value="UniProtKB-EC"/>
</dbReference>
<reference evidence="5 6" key="1">
    <citation type="submission" date="2019-08" db="EMBL/GenBank/DDBJ databases">
        <title>Deep-cultivation of Planctomycetes and their phenomic and genomic characterization uncovers novel biology.</title>
        <authorList>
            <person name="Wiegand S."/>
            <person name="Jogler M."/>
            <person name="Boedeker C."/>
            <person name="Pinto D."/>
            <person name="Vollmers J."/>
            <person name="Rivas-Marin E."/>
            <person name="Kohn T."/>
            <person name="Peeters S.H."/>
            <person name="Heuer A."/>
            <person name="Rast P."/>
            <person name="Oberbeckmann S."/>
            <person name="Bunk B."/>
            <person name="Jeske O."/>
            <person name="Meyerdierks A."/>
            <person name="Storesund J.E."/>
            <person name="Kallscheuer N."/>
            <person name="Luecker S."/>
            <person name="Lage O.M."/>
            <person name="Pohl T."/>
            <person name="Merkel B.J."/>
            <person name="Hornburger P."/>
            <person name="Mueller R.-W."/>
            <person name="Bruemmer F."/>
            <person name="Labrenz M."/>
            <person name="Spormann A.M."/>
            <person name="Op den Camp H."/>
            <person name="Overmann J."/>
            <person name="Amann R."/>
            <person name="Jetten M.S.M."/>
            <person name="Mascher T."/>
            <person name="Medema M.H."/>
            <person name="Devos D.P."/>
            <person name="Kaster A.-K."/>
            <person name="Ovreas L."/>
            <person name="Rohde M."/>
            <person name="Galperin M.Y."/>
            <person name="Jogler C."/>
        </authorList>
    </citation>
    <scope>NUCLEOTIDE SEQUENCE [LARGE SCALE GENOMIC DNA]</scope>
    <source>
        <strain evidence="5 6">FC18</strain>
    </source>
</reference>